<organism evidence="5 6">
    <name type="scientific">Chanos chanos</name>
    <name type="common">Milkfish</name>
    <name type="synonym">Mugil chanos</name>
    <dbReference type="NCBI Taxonomy" id="29144"/>
    <lineage>
        <taxon>Eukaryota</taxon>
        <taxon>Metazoa</taxon>
        <taxon>Chordata</taxon>
        <taxon>Craniata</taxon>
        <taxon>Vertebrata</taxon>
        <taxon>Euteleostomi</taxon>
        <taxon>Actinopterygii</taxon>
        <taxon>Neopterygii</taxon>
        <taxon>Teleostei</taxon>
        <taxon>Ostariophysi</taxon>
        <taxon>Gonorynchiformes</taxon>
        <taxon>Chanidae</taxon>
        <taxon>Chanos</taxon>
    </lineage>
</organism>
<evidence type="ECO:0000259" key="3">
    <source>
        <dbReference type="PROSITE" id="PS50837"/>
    </source>
</evidence>
<dbReference type="InterPro" id="IPR008858">
    <property type="entry name" value="TROVE_dom"/>
</dbReference>
<dbReference type="GO" id="GO:0000722">
    <property type="term" value="P:telomere maintenance via recombination"/>
    <property type="evidence" value="ECO:0007669"/>
    <property type="project" value="TreeGrafter"/>
</dbReference>
<dbReference type="PROSITE" id="PS50294">
    <property type="entry name" value="WD_REPEATS_REGION"/>
    <property type="match status" value="5"/>
</dbReference>
<feature type="region of interest" description="Disordered" evidence="2">
    <location>
        <begin position="1"/>
        <end position="23"/>
    </location>
</feature>
<dbReference type="PROSITE" id="PS50988">
    <property type="entry name" value="TROVE"/>
    <property type="match status" value="1"/>
</dbReference>
<dbReference type="InterPro" id="IPR027417">
    <property type="entry name" value="P-loop_NTPase"/>
</dbReference>
<dbReference type="SUPFAM" id="SSF52540">
    <property type="entry name" value="P-loop containing nucleoside triphosphate hydrolases"/>
    <property type="match status" value="1"/>
</dbReference>
<dbReference type="GO" id="GO:0003720">
    <property type="term" value="F:telomerase activity"/>
    <property type="evidence" value="ECO:0007669"/>
    <property type="project" value="TreeGrafter"/>
</dbReference>
<sequence length="2610" mass="290379">MRVLTQSKANMDHGSRSGGPHSVYAGLSVENRVLAEASSAVSKSLSMPPSWATQTSFSPSLSLQPSRLSSTTSSSPLFSPVTPTHVTSTSSTLLNTENTQLKRSSLLFPPLSSHSTPLNPSLTTTLTPSVGVSAPICSWPAPPEVYMRERGKSLCSSEDLQSHDETLSQDSECGGFECEDTALSAEMPVLDLGLDDQEEETVVLDEEFGKPETDKNEQMEDLKDKKYRLLNEVCSSLVNKSCTPTSNSRHVESSVWNRIIRLAEDIALKDPQFLLKVAVYTRQELNIRATANFLLALAAHLPDTKPHLRRYFCAAVQLPSDWLEVTRLYGTCFSASLPSCLKKALVDKFKQFNEYQLAKYNTRKHRCKHSRKKKTAKKPSREQLKSWARLLGSDAESLEKYLQMGTRAAVDKRQSEFSLKNMIKRLHIKEPAEYIMAILGKRYPEDMKTFTRSGLSGVWQSERAGQRMKLTQPDTWDRKLTQEGNNAATWEKLLDSNSLPFMAMLRNLRNMITQGISEKHHQRILNKLTSKAAVMQSRQFPFRFLSAYKVIMELGETIGGPHKAVRSSQELLKDILKKMPKNRRSEGVCWQTAGRKRLRMSLAVPFVYRMFKKKHKLQMKANQQLYSQRLLDRYRQALETAIQISCRYNIPPLPGRTLVICSTTFREGHGCSGIKDLCLPPEPDASSQNAHLTASVQEVAVLLALMIGYCSENAQLMLSNSYGLTEAEFKSDIILENVRHVMKKVQDHSSDTETTPFSKFFCGIYGQQNKVDSIIVLDGDCCDIDLSREITKYQMDGNSNAVVVNVLLGSSSSDNQDVATGRNSVTLHGFSEQILKFISERGSSRLLDHIECIDKLYNIPPPQGTKDQIEQAADVSLLPATPKLRWRGVRVFISSTFRDMHAERDILVRSVFPELRRRAAPHCLYLQEVELRWGITEEETSRTVELCLSEVCRSQVLLGILGERYGLVPPRPSLPDLPQYSWLESAPSGLSITEMEIRQFEALFPDSAQSRMFFYFRSPHLSKSVPVAWRADFASESKEAEAKMDNLKKRLLNSHFNVTENYPCEWGGVVDGKPFVKGLEDFAKAVLDDLWAALLKLFVEETDETDLQSEIKEQEVYQDAQQRLFHGRGKLVSMAIEKVKESQEKGGIVLIDGVAGEGKTVFMAALAHALRTPNKSKKAHVCDVISYSTAASQSACRVEQLLRCLVLCLRRRKKQEEELAVNLSYRDLLVEFNSQLSEVRKGQPLALLIDGADLLDDARGQKVSEWIPQRLPKVREFTHTGVSLVLSVTSNSTLHQTVSKRRSSISFPLGPLSVPDRRDIVQKELAVYGKKLSDSAFNNQLQTLLMKKGAVSPLYLHLACEELRNYASFEKMKESLQSLPQSLCELVQRSLLRLESQYGSAGLGWALGALAVSKTGLRERDLYTILCMCNDLTTQGGRATWQDMLRLARNPKSRVPMATFSQLGRTLESLISPSLARGPDDCLTLTNPEVRSAFEQILLSTEEDQNRAHLIMAAHLWVRSDPQGKNTFLYCDLDTLIQLPHHLMNCGQWEAMHFLLSSYYFLYANVRHGLLHHLFETYMSFSKRNGQESESVCSDAPSDQNSMGDLEDCHRFLQCHAPLLSRWPGLFVQQALNEPCNTKAHAWAQDMLSKRGAHAVRWLNNTRETPDVTSELVSTFRSEPTCAVMSPCGKLLAVGTGGGTLHFIDTNTRQEVRSLASNCDGISGCVFLGEGLLGTTSYDGQIEVWNVENGFRTAHMNGHSNRITASDISPDKKHFATVSLDFNIKVWSSEKTKMVSSLSNPSPMNCVAFDPEGHLLAVGCWDGTVRVWKWLEQKSLMTLTGHKQSVRSLSFSPSSSLLCSGSLSGEVRLWSVSASACVGCYQAHRGSAQVLSFLQGGSVLLSAGSDSVVQLWSGGLGHSVAVLGEEKRQSHSTATDTASLCVAVARGYAAVGYHGDGVKLFSLESAEKVWSSEDLRISMLCLIWMESGETELLVSGGFDHRLRIWRRQKDNLEDLTLTGCFGVQGGPILALAQNSSHLASASDDFTIALWAKSDMTPQAWVEPSVLCVLRGHNGGVTCLSFSPNGDELLSGGKDKTLMVWKMDSSPPVLSQSIPHCHGDWVTGCNWTSNFVLSCSSDCSLRVWHKQTGSCVREILTTSSLSTLCCWGDLVMAGSADGLVMVWKWESGLEITRIQAHQSRLHHCTVISAQDKDRESKEEELMIATACEDGTVKLWHPLKVHHHGTLYGHSGGVQAAVLRQGSDPVFLTVSEDHSLRAWKFATAMESHPCKRGSVSAVCFMENGELLVCGYDTGRLEIWHHNSMVYWKQMSGGHIGAVTAMPDRQLAIGCSDCSVSVWKLDWTPQSCTARLCKVSSNTVPNPVKFLHYCSILLGTCVDGDVLNVMASEDRTIFRGSGEVRPLGFEGNDVKSTWLLGENNGQVELGFCFAMGSSTSVSSGFTCVSLSAEETEETEETNVSVTSEEIWDTCQRTFVSSEARRNWITAVAIQKDFVVCGDSRGNIWFNQPPRMTSWTERSPMHSDRVSVLRLTSSTIISASYDRTVKFWDRNSKKQTGLFVCGGPVVVLEVNPSHPNELVCGDAQGQFYVLSWRD</sequence>
<keyword evidence="1" id="KW-0853">WD repeat</keyword>
<dbReference type="CTD" id="7011"/>
<dbReference type="InterPro" id="IPR007111">
    <property type="entry name" value="NACHT_NTPase"/>
</dbReference>
<dbReference type="Gene3D" id="3.40.50.300">
    <property type="entry name" value="P-loop containing nucleotide triphosphate hydrolases"/>
    <property type="match status" value="1"/>
</dbReference>
<name>A0A6J2V981_CHACN</name>
<dbReference type="Gene3D" id="3.40.50.410">
    <property type="entry name" value="von Willebrand factor, type A domain"/>
    <property type="match status" value="1"/>
</dbReference>
<feature type="domain" description="NACHT" evidence="3">
    <location>
        <begin position="1147"/>
        <end position="1367"/>
    </location>
</feature>
<dbReference type="GO" id="GO:0005697">
    <property type="term" value="C:telomerase holoenzyme complex"/>
    <property type="evidence" value="ECO:0007669"/>
    <property type="project" value="TreeGrafter"/>
</dbReference>
<feature type="repeat" description="WD" evidence="1">
    <location>
        <begin position="1839"/>
        <end position="1880"/>
    </location>
</feature>
<feature type="repeat" description="WD" evidence="1">
    <location>
        <begin position="2069"/>
        <end position="2110"/>
    </location>
</feature>
<dbReference type="SUPFAM" id="SSF140864">
    <property type="entry name" value="TROVE domain-like"/>
    <property type="match status" value="1"/>
</dbReference>
<dbReference type="Pfam" id="PF13271">
    <property type="entry name" value="DUF4062"/>
    <property type="match status" value="1"/>
</dbReference>
<dbReference type="Pfam" id="PF00400">
    <property type="entry name" value="WD40"/>
    <property type="match status" value="3"/>
</dbReference>
<dbReference type="PANTHER" id="PTHR44791:SF1">
    <property type="entry name" value="TELOMERASE PROTEIN COMPONENT 1"/>
    <property type="match status" value="1"/>
</dbReference>
<dbReference type="Pfam" id="PF19334">
    <property type="entry name" value="DUF5920"/>
    <property type="match status" value="1"/>
</dbReference>
<feature type="region of interest" description="Disordered" evidence="2">
    <location>
        <begin position="55"/>
        <end position="92"/>
    </location>
</feature>
<evidence type="ECO:0000256" key="1">
    <source>
        <dbReference type="PROSITE-ProRule" id="PRU00221"/>
    </source>
</evidence>
<dbReference type="SMART" id="SM00320">
    <property type="entry name" value="WD40"/>
    <property type="match status" value="17"/>
</dbReference>
<dbReference type="SUPFAM" id="SSF50960">
    <property type="entry name" value="TolB, C-terminal domain"/>
    <property type="match status" value="1"/>
</dbReference>
<dbReference type="InterPro" id="IPR001680">
    <property type="entry name" value="WD40_rpt"/>
</dbReference>
<dbReference type="InterPro" id="IPR036465">
    <property type="entry name" value="vWFA_dom_sf"/>
</dbReference>
<dbReference type="InterPro" id="IPR015943">
    <property type="entry name" value="WD40/YVTN_repeat-like_dom_sf"/>
</dbReference>
<dbReference type="InterPro" id="IPR045804">
    <property type="entry name" value="DUF5920"/>
</dbReference>
<dbReference type="Pfam" id="PF05729">
    <property type="entry name" value="NACHT"/>
    <property type="match status" value="1"/>
</dbReference>
<dbReference type="Pfam" id="PF05731">
    <property type="entry name" value="TROVE"/>
    <property type="match status" value="1"/>
</dbReference>
<feature type="repeat" description="WD" evidence="1">
    <location>
        <begin position="1797"/>
        <end position="1838"/>
    </location>
</feature>
<dbReference type="PROSITE" id="PS50082">
    <property type="entry name" value="WD_REPEATS_2"/>
    <property type="match status" value="6"/>
</dbReference>
<dbReference type="InterPro" id="IPR025139">
    <property type="entry name" value="DUF4062"/>
</dbReference>
<accession>A0A6J2V981</accession>
<dbReference type="InterPro" id="IPR036322">
    <property type="entry name" value="WD40_repeat_dom_sf"/>
</dbReference>
<protein>
    <submittedName>
        <fullName evidence="6">Telomerase protein component 1</fullName>
    </submittedName>
</protein>
<evidence type="ECO:0000313" key="6">
    <source>
        <dbReference type="RefSeq" id="XP_030629420.1"/>
    </source>
</evidence>
<dbReference type="RefSeq" id="XP_030629420.1">
    <property type="nucleotide sequence ID" value="XM_030773560.1"/>
</dbReference>
<feature type="domain" description="TROVE" evidence="4">
    <location>
        <begin position="212"/>
        <end position="655"/>
    </location>
</feature>
<dbReference type="PROSITE" id="PS50837">
    <property type="entry name" value="NACHT"/>
    <property type="match status" value="1"/>
</dbReference>
<dbReference type="OrthoDB" id="427368at2759"/>
<evidence type="ECO:0000313" key="5">
    <source>
        <dbReference type="Proteomes" id="UP000504632"/>
    </source>
</evidence>
<dbReference type="Proteomes" id="UP000504632">
    <property type="component" value="Chromosome 5"/>
</dbReference>
<reference evidence="6" key="1">
    <citation type="submission" date="2025-08" db="UniProtKB">
        <authorList>
            <consortium name="RefSeq"/>
        </authorList>
    </citation>
    <scope>IDENTIFICATION</scope>
</reference>
<dbReference type="InterPro" id="IPR037214">
    <property type="entry name" value="TROVE_dom_sf"/>
</dbReference>
<keyword evidence="5" id="KW-1185">Reference proteome</keyword>
<dbReference type="Pfam" id="PF25047">
    <property type="entry name" value="Beta-prop_TEP1_2nd"/>
    <property type="match status" value="1"/>
</dbReference>
<evidence type="ECO:0000256" key="2">
    <source>
        <dbReference type="SAM" id="MobiDB-lite"/>
    </source>
</evidence>
<dbReference type="SUPFAM" id="SSF50978">
    <property type="entry name" value="WD40 repeat-like"/>
    <property type="match status" value="3"/>
</dbReference>
<dbReference type="InterPro" id="IPR056828">
    <property type="entry name" value="Beta-prop_TEP1_C"/>
</dbReference>
<dbReference type="Gene3D" id="1.25.40.370">
    <property type="match status" value="1"/>
</dbReference>
<feature type="repeat" description="WD" evidence="1">
    <location>
        <begin position="1881"/>
        <end position="1913"/>
    </location>
</feature>
<feature type="repeat" description="WD" evidence="1">
    <location>
        <begin position="1756"/>
        <end position="1797"/>
    </location>
</feature>
<gene>
    <name evidence="6" type="primary">tep1</name>
</gene>
<dbReference type="Gene3D" id="2.130.10.10">
    <property type="entry name" value="YVTN repeat-like/Quinoprotein amine dehydrogenase"/>
    <property type="match status" value="6"/>
</dbReference>
<dbReference type="GO" id="GO:0070034">
    <property type="term" value="F:telomerase RNA binding"/>
    <property type="evidence" value="ECO:0007669"/>
    <property type="project" value="TreeGrafter"/>
</dbReference>
<evidence type="ECO:0000259" key="4">
    <source>
        <dbReference type="PROSITE" id="PS50988"/>
    </source>
</evidence>
<dbReference type="CDD" id="cd00200">
    <property type="entry name" value="WD40"/>
    <property type="match status" value="2"/>
</dbReference>
<dbReference type="InterPro" id="IPR056829">
    <property type="entry name" value="Beta-prop_TEP1_2nd"/>
</dbReference>
<proteinExistence type="predicted"/>
<dbReference type="PANTHER" id="PTHR44791">
    <property type="entry name" value="TELOMERASE PROTEIN COMPONENT 1 TEP1"/>
    <property type="match status" value="1"/>
</dbReference>
<dbReference type="GeneID" id="115811390"/>
<dbReference type="InterPro" id="IPR052652">
    <property type="entry name" value="Telomerase_Complex_Comp"/>
</dbReference>
<dbReference type="InParanoid" id="A0A6J2V981"/>
<feature type="repeat" description="WD" evidence="1">
    <location>
        <begin position="2535"/>
        <end position="2574"/>
    </location>
</feature>
<dbReference type="Pfam" id="PF25048">
    <property type="entry name" value="Beta-prop_TEP1_C"/>
    <property type="match status" value="1"/>
</dbReference>